<dbReference type="PANTHER" id="PTHR17630">
    <property type="entry name" value="DIENELACTONE HYDROLASE"/>
    <property type="match status" value="1"/>
</dbReference>
<dbReference type="InterPro" id="IPR029058">
    <property type="entry name" value="AB_hydrolase_fold"/>
</dbReference>
<proteinExistence type="predicted"/>
<dbReference type="AlphaFoldDB" id="A0A7J9K4B7"/>
<dbReference type="EMBL" id="JABFAE010000011">
    <property type="protein sequence ID" value="MBA0841297.1"/>
    <property type="molecule type" value="Genomic_DNA"/>
</dbReference>
<dbReference type="GO" id="GO:0016787">
    <property type="term" value="F:hydrolase activity"/>
    <property type="evidence" value="ECO:0007669"/>
    <property type="project" value="InterPro"/>
</dbReference>
<organism evidence="2 3">
    <name type="scientific">Gossypium armourianum</name>
    <dbReference type="NCBI Taxonomy" id="34283"/>
    <lineage>
        <taxon>Eukaryota</taxon>
        <taxon>Viridiplantae</taxon>
        <taxon>Streptophyta</taxon>
        <taxon>Embryophyta</taxon>
        <taxon>Tracheophyta</taxon>
        <taxon>Spermatophyta</taxon>
        <taxon>Magnoliopsida</taxon>
        <taxon>eudicotyledons</taxon>
        <taxon>Gunneridae</taxon>
        <taxon>Pentapetalae</taxon>
        <taxon>rosids</taxon>
        <taxon>malvids</taxon>
        <taxon>Malvales</taxon>
        <taxon>Malvaceae</taxon>
        <taxon>Malvoideae</taxon>
        <taxon>Gossypium</taxon>
    </lineage>
</organism>
<dbReference type="SUPFAM" id="SSF53474">
    <property type="entry name" value="alpha/beta-Hydrolases"/>
    <property type="match status" value="1"/>
</dbReference>
<comment type="caution">
    <text evidence="2">The sequence shown here is derived from an EMBL/GenBank/DDBJ whole genome shotgun (WGS) entry which is preliminary data.</text>
</comment>
<dbReference type="InterPro" id="IPR002925">
    <property type="entry name" value="Dienelactn_hydro"/>
</dbReference>
<evidence type="ECO:0000313" key="3">
    <source>
        <dbReference type="Proteomes" id="UP000593575"/>
    </source>
</evidence>
<feature type="non-terminal residue" evidence="2">
    <location>
        <position position="1"/>
    </location>
</feature>
<keyword evidence="3" id="KW-1185">Reference proteome</keyword>
<feature type="domain" description="Dienelactone hydrolase" evidence="1">
    <location>
        <begin position="8"/>
        <end position="70"/>
    </location>
</feature>
<dbReference type="PANTHER" id="PTHR17630:SF97">
    <property type="entry name" value="ENDO-1,31,4-BETA-D-GLUCANASE-LIKE"/>
    <property type="match status" value="1"/>
</dbReference>
<reference evidence="2 3" key="1">
    <citation type="journal article" date="2019" name="Genome Biol. Evol.">
        <title>Insights into the evolution of the New World diploid cottons (Gossypium, subgenus Houzingenia) based on genome sequencing.</title>
        <authorList>
            <person name="Grover C.E."/>
            <person name="Arick M.A. 2nd"/>
            <person name="Thrash A."/>
            <person name="Conover J.L."/>
            <person name="Sanders W.S."/>
            <person name="Peterson D.G."/>
            <person name="Frelichowski J.E."/>
            <person name="Scheffler J.A."/>
            <person name="Scheffler B.E."/>
            <person name="Wendel J.F."/>
        </authorList>
    </citation>
    <scope>NUCLEOTIDE SEQUENCE [LARGE SCALE GENOMIC DNA]</scope>
    <source>
        <strain evidence="2">6</strain>
        <tissue evidence="2">Leaf</tissue>
    </source>
</reference>
<gene>
    <name evidence="2" type="ORF">Goarm_003793</name>
</gene>
<evidence type="ECO:0000313" key="2">
    <source>
        <dbReference type="EMBL" id="MBA0841297.1"/>
    </source>
</evidence>
<dbReference type="Gene3D" id="3.40.50.1820">
    <property type="entry name" value="alpha/beta hydrolase"/>
    <property type="match status" value="1"/>
</dbReference>
<name>A0A7J9K4B7_9ROSI</name>
<accession>A0A7J9K4B7</accession>
<protein>
    <recommendedName>
        <fullName evidence="1">Dienelactone hydrolase domain-containing protein</fullName>
    </recommendedName>
</protein>
<sequence length="71" mass="7575">LLISSAKVVVELAKVALIQAAVMLHPSFVTVDDIKSVKVPIAILGAEIDNLSPPELVKQFDEILKASEVPI</sequence>
<evidence type="ECO:0000259" key="1">
    <source>
        <dbReference type="Pfam" id="PF01738"/>
    </source>
</evidence>
<dbReference type="Proteomes" id="UP000593575">
    <property type="component" value="Unassembled WGS sequence"/>
</dbReference>
<dbReference type="Pfam" id="PF01738">
    <property type="entry name" value="DLH"/>
    <property type="match status" value="1"/>
</dbReference>